<sequence>MDNHKWEGSILDNQEDFSPFHRFRKPRRVWFRREDGTEMELESPFLFPVLAQEEERFEFDTPKQPVTIPAIPAAIVETWGNEATMLEHIKKLALSALPDLAKKPTAKWTAADKKELKSVSTAIRKKLATARHQLYKKGPLPAIGTVKIPYGFKALKRGLRTDTAVLPCPRVDTVLADLHNKGLINITQDQLDIFQRMANVETSGMITTLNSWDSAVVSIGFFQLTLHTGKLQRWIKLAPAAFKRYGIELHATNVYTFDPTEKHPAIGNVENKDRAQLRFHGWAERFHYAGLDQDVIIAQVAFGIKYLEEQKKGLKNRLKATFKQKNTDLYDRFINDHYNKSAYIRGLFQESFNNNPARATRAVYKAMTTPDKADWLEGYKNMLIAEDLKSIVTKTSTGTSIVLKKTQPELGDAAYDEYEDTYDEMEFEDAYDEGEAEDDMESEDAYDEGETADDMESEDAYDEGEADDDMESEDAYDEGEAADDMESEDAYDEEEMEDDESEDLSEEMEYDEEPEAAYDEQEYGDEMEDDESGDLSDESEYDEEEEQEEDIAAEYETNPPAGTTDYLKVSAIRGLKLRTGMFIPPSCTPSSKIDIVVYLHGLFGQGSQQNGMELYWQKYSKIRDHFSSSNKNAILLAPSLSTNPQVETIFRAQYGFDKFIAACFKAMKAARHIPEDAEPGRIIVAAHSAGGSPMSDILNYKNKLHARIVECWGFDCLYGYNFESWLKKDRNKNKLYHYYAFNSKGKKTGPAINGDTLAKRNSNIQNIAPAKGIQHQGVIAYAWKNEINNRPWFEPVTTKELDDYEMPSRTKTIKPIVLTRNLREMIPASDSKKHAQIKEAPADYLKAIIEDADPGFKVDAWYKNFTSFTFLGRKLSEGTYIHMEMAILLQKIEDYFMKAKNTTNAKLAGDALGMTKPPEPIPGHRLTSSTAVYSYHMFGLGVDIDYTRNPMIQARGAFDAFMRRVGWLTAGKDIPLAKWQKPGSTSGYMKLYDDLRVLNNHFLQYFAYLKDHTALQARLDAAPANTWGKKVKVSWKGMSLNDALKLIKKDLSEISNAWKGRRTDPEDIFSKYGFLNQSKELVKGMVEHGMDWGAWYGDIMHFDMRTTGVGLKIGRAIGRYSSKKTAEAAVKYKAKQAAVQKEFVNS</sequence>
<evidence type="ECO:0000313" key="3">
    <source>
        <dbReference type="Proteomes" id="UP000185003"/>
    </source>
</evidence>
<evidence type="ECO:0000313" key="2">
    <source>
        <dbReference type="EMBL" id="SIN90759.1"/>
    </source>
</evidence>
<dbReference type="SUPFAM" id="SSF53474">
    <property type="entry name" value="alpha/beta-Hydrolases"/>
    <property type="match status" value="1"/>
</dbReference>
<feature type="region of interest" description="Disordered" evidence="1">
    <location>
        <begin position="433"/>
        <end position="564"/>
    </location>
</feature>
<feature type="compositionally biased region" description="Acidic residues" evidence="1">
    <location>
        <begin position="433"/>
        <end position="553"/>
    </location>
</feature>
<protein>
    <submittedName>
        <fullName evidence="2">Uncharacterized protein</fullName>
    </submittedName>
</protein>
<dbReference type="InterPro" id="IPR029058">
    <property type="entry name" value="AB_hydrolase_fold"/>
</dbReference>
<dbReference type="RefSeq" id="WP_074239133.1">
    <property type="nucleotide sequence ID" value="NZ_FSRA01000001.1"/>
</dbReference>
<proteinExistence type="predicted"/>
<dbReference type="AlphaFoldDB" id="A0A1N6F681"/>
<gene>
    <name evidence="2" type="ORF">SAMN04488055_2041</name>
</gene>
<organism evidence="2 3">
    <name type="scientific">Chitinophaga niabensis</name>
    <dbReference type="NCBI Taxonomy" id="536979"/>
    <lineage>
        <taxon>Bacteria</taxon>
        <taxon>Pseudomonadati</taxon>
        <taxon>Bacteroidota</taxon>
        <taxon>Chitinophagia</taxon>
        <taxon>Chitinophagales</taxon>
        <taxon>Chitinophagaceae</taxon>
        <taxon>Chitinophaga</taxon>
    </lineage>
</organism>
<name>A0A1N6F681_9BACT</name>
<accession>A0A1N6F681</accession>
<reference evidence="3" key="1">
    <citation type="submission" date="2016-11" db="EMBL/GenBank/DDBJ databases">
        <authorList>
            <person name="Varghese N."/>
            <person name="Submissions S."/>
        </authorList>
    </citation>
    <scope>NUCLEOTIDE SEQUENCE [LARGE SCALE GENOMIC DNA]</scope>
    <source>
        <strain evidence="3">DSM 24787</strain>
    </source>
</reference>
<dbReference type="Proteomes" id="UP000185003">
    <property type="component" value="Unassembled WGS sequence"/>
</dbReference>
<dbReference type="Gene3D" id="3.40.50.1820">
    <property type="entry name" value="alpha/beta hydrolase"/>
    <property type="match status" value="1"/>
</dbReference>
<dbReference type="EMBL" id="FSRA01000001">
    <property type="protein sequence ID" value="SIN90759.1"/>
    <property type="molecule type" value="Genomic_DNA"/>
</dbReference>
<dbReference type="OrthoDB" id="605116at2"/>
<dbReference type="STRING" id="536979.SAMN04488055_2041"/>
<evidence type="ECO:0000256" key="1">
    <source>
        <dbReference type="SAM" id="MobiDB-lite"/>
    </source>
</evidence>
<keyword evidence="3" id="KW-1185">Reference proteome</keyword>